<dbReference type="AlphaFoldDB" id="A0A1I4MIW2"/>
<dbReference type="STRING" id="1123291.SAMN04490355_103440"/>
<keyword evidence="2" id="KW-1185">Reference proteome</keyword>
<dbReference type="RefSeq" id="WP_090939911.1">
    <property type="nucleotide sequence ID" value="NZ_FOTS01000034.1"/>
</dbReference>
<accession>A0A1I4MIW2</accession>
<evidence type="ECO:0000313" key="2">
    <source>
        <dbReference type="Proteomes" id="UP000199520"/>
    </source>
</evidence>
<dbReference type="Proteomes" id="UP000199520">
    <property type="component" value="Unassembled WGS sequence"/>
</dbReference>
<name>A0A1I4MIW2_9FIRM</name>
<reference evidence="2" key="1">
    <citation type="submission" date="2016-10" db="EMBL/GenBank/DDBJ databases">
        <authorList>
            <person name="Varghese N."/>
            <person name="Submissions S."/>
        </authorList>
    </citation>
    <scope>NUCLEOTIDE SEQUENCE [LARGE SCALE GENOMIC DNA]</scope>
    <source>
        <strain evidence="2">DSM 13327</strain>
    </source>
</reference>
<dbReference type="NCBIfam" id="NF038353">
    <property type="entry name" value="FxLYD_dom"/>
    <property type="match status" value="1"/>
</dbReference>
<gene>
    <name evidence="1" type="ORF">SAMN04490355_103440</name>
</gene>
<dbReference type="OrthoDB" id="1682258at2"/>
<dbReference type="EMBL" id="FOTS01000034">
    <property type="protein sequence ID" value="SFM03149.1"/>
    <property type="molecule type" value="Genomic_DNA"/>
</dbReference>
<sequence>MIHRKKYLYLFLAALFMLNAVLGMCSASERISSDLIKFQRTGWNFDSKGANIFVGTLKNISGKDVEFIGLRCGFYDANGVQLDHGTVILRDVLKDEYATFEFYPSAPAGTVTATITSVDVYIK</sequence>
<organism evidence="1 2">
    <name type="scientific">Pelosinus propionicus DSM 13327</name>
    <dbReference type="NCBI Taxonomy" id="1123291"/>
    <lineage>
        <taxon>Bacteria</taxon>
        <taxon>Bacillati</taxon>
        <taxon>Bacillota</taxon>
        <taxon>Negativicutes</taxon>
        <taxon>Selenomonadales</taxon>
        <taxon>Sporomusaceae</taxon>
        <taxon>Pelosinus</taxon>
    </lineage>
</organism>
<proteinExistence type="predicted"/>
<evidence type="ECO:0000313" key="1">
    <source>
        <dbReference type="EMBL" id="SFM03149.1"/>
    </source>
</evidence>
<protein>
    <submittedName>
        <fullName evidence="1">Uncharacterized protein</fullName>
    </submittedName>
</protein>
<dbReference type="InterPro" id="IPR047676">
    <property type="entry name" value="FxLYD_dom"/>
</dbReference>